<dbReference type="Pfam" id="PF01639">
    <property type="entry name" value="v110"/>
    <property type="match status" value="1"/>
</dbReference>
<organismHost>
    <name type="scientific">Phacochoerus aethiopicus</name>
    <name type="common">Warthog</name>
    <dbReference type="NCBI Taxonomy" id="85517"/>
</organismHost>
<evidence type="ECO:0000313" key="1">
    <source>
        <dbReference type="EMBL" id="QRY19032.1"/>
    </source>
</evidence>
<dbReference type="Proteomes" id="UP000663362">
    <property type="component" value="Segment"/>
</dbReference>
<organism evidence="1">
    <name type="scientific">African swine fever virus</name>
    <name type="common">ASFV</name>
    <dbReference type="NCBI Taxonomy" id="10497"/>
    <lineage>
        <taxon>Viruses</taxon>
        <taxon>Varidnaviria</taxon>
        <taxon>Bamfordvirae</taxon>
        <taxon>Nucleocytoviricota</taxon>
        <taxon>Pokkesviricetes</taxon>
        <taxon>Asfuvirales</taxon>
        <taxon>Asfarviridae</taxon>
        <taxon>Asfivirus</taxon>
        <taxon>Asfivirus haemorrhagiae</taxon>
    </lineage>
</organism>
<accession>A0A895A159</accession>
<name>A0A895A159_ASF</name>
<organismHost>
    <name type="scientific">Phacochoerus africanus</name>
    <name type="common">Warthog</name>
    <dbReference type="NCBI Taxonomy" id="41426"/>
</organismHost>
<organismHost>
    <name type="scientific">Potamochoerus larvatus</name>
    <name type="common">Bushpig</name>
    <dbReference type="NCBI Taxonomy" id="273792"/>
</organismHost>
<reference evidence="1" key="1">
    <citation type="journal article" name="Virol. J.">
        <title>The first complete genome sequence of the African swine fever virus genotype X and serogroup 7 isolated in domestic pigs from the Democratic Republic of Congo.</title>
        <authorList>
            <person name="Bisimwa P.N."/>
            <person name="Ongus J.R."/>
            <person name="Steinaa L."/>
            <person name="Bisimwa E.B."/>
            <person name="Bochere E."/>
            <person name="Machuka E.M."/>
            <person name="Entfellner J.D."/>
            <person name="Okoth E."/>
            <person name="Pelle R."/>
        </authorList>
    </citation>
    <scope>NUCLEOTIDE SEQUENCE</scope>
    <source>
        <strain evidence="1">Uvira B53</strain>
    </source>
</reference>
<organismHost>
    <name type="scientific">Sus scrofa</name>
    <name type="common">Pig</name>
    <dbReference type="NCBI Taxonomy" id="9823"/>
</organismHost>
<protein>
    <submittedName>
        <fullName evidence="1">MGF 110-2L</fullName>
    </submittedName>
</protein>
<proteinExistence type="predicted"/>
<organismHost>
    <name type="scientific">Ornithodoros moubata</name>
    <name type="common">Soft tick</name>
    <name type="synonym">Argasid tick</name>
    <dbReference type="NCBI Taxonomy" id="6938"/>
</organismHost>
<sequence>MFFRYITLQWGSLVTSGLVLVGLAGLTSLASLANLQDFSTDNPLEEELRCWCQYVKNCRFCWACQNGLCKNKVLKNMPSVQEHSYPMEHCMIHRQCKYVRDGPIFQVECMMQTCDAIHLLNA</sequence>
<gene>
    <name evidence="1" type="primary">MGF 110-2L</name>
</gene>
<dbReference type="InterPro" id="IPR004848">
    <property type="entry name" value="ASFV_fam_110"/>
</dbReference>
<dbReference type="EMBL" id="MT956648">
    <property type="protein sequence ID" value="QRY19032.1"/>
    <property type="molecule type" value="Genomic_DNA"/>
</dbReference>
<organismHost>
    <name type="scientific">Ornithodoros</name>
    <name type="common">relapsing fever ticks</name>
    <dbReference type="NCBI Taxonomy" id="6937"/>
</organismHost>